<name>A0ABQ2B3K1_9MICO</name>
<protein>
    <submittedName>
        <fullName evidence="1">Uncharacterized protein</fullName>
    </submittedName>
</protein>
<organism evidence="1 2">
    <name type="scientific">Isoptericola cucumis</name>
    <dbReference type="NCBI Taxonomy" id="1776856"/>
    <lineage>
        <taxon>Bacteria</taxon>
        <taxon>Bacillati</taxon>
        <taxon>Actinomycetota</taxon>
        <taxon>Actinomycetes</taxon>
        <taxon>Micrococcales</taxon>
        <taxon>Promicromonosporaceae</taxon>
        <taxon>Isoptericola</taxon>
    </lineage>
</organism>
<proteinExistence type="predicted"/>
<sequence length="220" mass="23733">MRLDELTARTVAAYDALGLPTWPNPHPDDAEPRDEEYSRVTDVERYDVLHARARAWAQVLGALPDVTVDDVDAASLGTADRGVRLASSRPGTLALLLLESDRRRIDGEDVPATLRVAVERPDVVLDDRPDCGCDACDFGSAELLDAVDEAIGHVVGGPIVLLRARRWSAVWYPDGGEMSADGTAGPDFSSLMRLGRRLAAGEQARLPRACEALVGHGWLA</sequence>
<comment type="caution">
    <text evidence="1">The sequence shown here is derived from an EMBL/GenBank/DDBJ whole genome shotgun (WGS) entry which is preliminary data.</text>
</comment>
<dbReference type="EMBL" id="BMDG01000002">
    <property type="protein sequence ID" value="GGI05135.1"/>
    <property type="molecule type" value="Genomic_DNA"/>
</dbReference>
<evidence type="ECO:0000313" key="1">
    <source>
        <dbReference type="EMBL" id="GGI05135.1"/>
    </source>
</evidence>
<dbReference type="Proteomes" id="UP000632535">
    <property type="component" value="Unassembled WGS sequence"/>
</dbReference>
<keyword evidence="2" id="KW-1185">Reference proteome</keyword>
<evidence type="ECO:0000313" key="2">
    <source>
        <dbReference type="Proteomes" id="UP000632535"/>
    </source>
</evidence>
<dbReference type="InterPro" id="IPR045773">
    <property type="entry name" value="DUF6226"/>
</dbReference>
<dbReference type="RefSeq" id="WP_188522058.1">
    <property type="nucleotide sequence ID" value="NZ_BMDG01000002.1"/>
</dbReference>
<accession>A0ABQ2B3K1</accession>
<dbReference type="Pfam" id="PF19736">
    <property type="entry name" value="DUF6226"/>
    <property type="match status" value="1"/>
</dbReference>
<gene>
    <name evidence="1" type="ORF">GCM10007368_04640</name>
</gene>
<reference evidence="2" key="1">
    <citation type="journal article" date="2019" name="Int. J. Syst. Evol. Microbiol.">
        <title>The Global Catalogue of Microorganisms (GCM) 10K type strain sequencing project: providing services to taxonomists for standard genome sequencing and annotation.</title>
        <authorList>
            <consortium name="The Broad Institute Genomics Platform"/>
            <consortium name="The Broad Institute Genome Sequencing Center for Infectious Disease"/>
            <person name="Wu L."/>
            <person name="Ma J."/>
        </authorList>
    </citation>
    <scope>NUCLEOTIDE SEQUENCE [LARGE SCALE GENOMIC DNA]</scope>
    <source>
        <strain evidence="2">CCM 8653</strain>
    </source>
</reference>